<keyword evidence="1" id="KW-0808">Transferase</keyword>
<dbReference type="AlphaFoldDB" id="A0A921J004"/>
<evidence type="ECO:0000313" key="1">
    <source>
        <dbReference type="EMBL" id="HJG41888.1"/>
    </source>
</evidence>
<proteinExistence type="predicted"/>
<accession>A0A921J004</accession>
<gene>
    <name evidence="1" type="ORF">K8U73_05840</name>
</gene>
<name>A0A921J004_9BIFI</name>
<dbReference type="EMBL" id="DYUX01000022">
    <property type="protein sequence ID" value="HJG41888.1"/>
    <property type="molecule type" value="Genomic_DNA"/>
</dbReference>
<comment type="caution">
    <text evidence="1">The sequence shown here is derived from an EMBL/GenBank/DDBJ whole genome shotgun (WGS) entry which is preliminary data.</text>
</comment>
<dbReference type="Proteomes" id="UP000786560">
    <property type="component" value="Unassembled WGS sequence"/>
</dbReference>
<evidence type="ECO:0000313" key="2">
    <source>
        <dbReference type="Proteomes" id="UP000786560"/>
    </source>
</evidence>
<protein>
    <submittedName>
        <fullName evidence="1">Protein-(Glutamine-N5) methyltransferase</fullName>
    </submittedName>
</protein>
<dbReference type="RefSeq" id="WP_278711344.1">
    <property type="nucleotide sequence ID" value="NZ_DYUX01000022.1"/>
</dbReference>
<dbReference type="GO" id="GO:0008168">
    <property type="term" value="F:methyltransferase activity"/>
    <property type="evidence" value="ECO:0007669"/>
    <property type="project" value="UniProtKB-KW"/>
</dbReference>
<reference evidence="1" key="1">
    <citation type="journal article" date="2021" name="PeerJ">
        <title>Extensive microbial diversity within the chicken gut microbiome revealed by metagenomics and culture.</title>
        <authorList>
            <person name="Gilroy R."/>
            <person name="Ravi A."/>
            <person name="Getino M."/>
            <person name="Pursley I."/>
            <person name="Horton D.L."/>
            <person name="Alikhan N.F."/>
            <person name="Baker D."/>
            <person name="Gharbi K."/>
            <person name="Hall N."/>
            <person name="Watson M."/>
            <person name="Adriaenssens E.M."/>
            <person name="Foster-Nyarko E."/>
            <person name="Jarju S."/>
            <person name="Secka A."/>
            <person name="Antonio M."/>
            <person name="Oren A."/>
            <person name="Chaudhuri R.R."/>
            <person name="La Ragione R."/>
            <person name="Hildebrand F."/>
            <person name="Pallen M.J."/>
        </authorList>
    </citation>
    <scope>NUCLEOTIDE SEQUENCE</scope>
    <source>
        <strain evidence="1">ChiBcolR7-4860</strain>
    </source>
</reference>
<sequence>MAEIVTIKIGPHRDLGFSEQDVYGQNRTVVGWEPEWDPKDKSIRGEVWHRSCCWWKLEPGRAVRCDLGIVLNPDNVVVYVAKIRGVLKRDDIMRMGFIGDDAGDEYEPWYGKILERNDSKNPIAYFDERAILPPGQVSADTIKLN</sequence>
<dbReference type="GO" id="GO:0032259">
    <property type="term" value="P:methylation"/>
    <property type="evidence" value="ECO:0007669"/>
    <property type="project" value="UniProtKB-KW"/>
</dbReference>
<reference evidence="1" key="2">
    <citation type="submission" date="2021-09" db="EMBL/GenBank/DDBJ databases">
        <authorList>
            <person name="Gilroy R."/>
        </authorList>
    </citation>
    <scope>NUCLEOTIDE SEQUENCE</scope>
    <source>
        <strain evidence="1">ChiBcolR7-4860</strain>
    </source>
</reference>
<organism evidence="1 2">
    <name type="scientific">Bifidobacterium pullorum subsp. gallinarum</name>
    <dbReference type="NCBI Taxonomy" id="78344"/>
    <lineage>
        <taxon>Bacteria</taxon>
        <taxon>Bacillati</taxon>
        <taxon>Actinomycetota</taxon>
        <taxon>Actinomycetes</taxon>
        <taxon>Bifidobacteriales</taxon>
        <taxon>Bifidobacteriaceae</taxon>
        <taxon>Bifidobacterium</taxon>
    </lineage>
</organism>
<keyword evidence="1" id="KW-0489">Methyltransferase</keyword>